<dbReference type="Gene3D" id="3.40.720.10">
    <property type="entry name" value="Alkaline Phosphatase, subunit A"/>
    <property type="match status" value="1"/>
</dbReference>
<evidence type="ECO:0000256" key="1">
    <source>
        <dbReference type="ARBA" id="ARBA00008779"/>
    </source>
</evidence>
<comment type="similarity">
    <text evidence="1">Belongs to the sulfatase family.</text>
</comment>
<dbReference type="InterPro" id="IPR017850">
    <property type="entry name" value="Alkaline_phosphatase_core_sf"/>
</dbReference>
<dbReference type="PROSITE" id="PS00523">
    <property type="entry name" value="SULFATASE_1"/>
    <property type="match status" value="1"/>
</dbReference>
<name>A0A517ZD32_9PLAN</name>
<keyword evidence="2" id="KW-0479">Metal-binding</keyword>
<evidence type="ECO:0000256" key="2">
    <source>
        <dbReference type="ARBA" id="ARBA00022723"/>
    </source>
</evidence>
<keyword evidence="3 7" id="KW-0378">Hydrolase</keyword>
<organism evidence="7 8">
    <name type="scientific">Maioricimonas rarisocia</name>
    <dbReference type="NCBI Taxonomy" id="2528026"/>
    <lineage>
        <taxon>Bacteria</taxon>
        <taxon>Pseudomonadati</taxon>
        <taxon>Planctomycetota</taxon>
        <taxon>Planctomycetia</taxon>
        <taxon>Planctomycetales</taxon>
        <taxon>Planctomycetaceae</taxon>
        <taxon>Maioricimonas</taxon>
    </lineage>
</organism>
<feature type="signal peptide" evidence="5">
    <location>
        <begin position="1"/>
        <end position="26"/>
    </location>
</feature>
<dbReference type="PANTHER" id="PTHR42693">
    <property type="entry name" value="ARYLSULFATASE FAMILY MEMBER"/>
    <property type="match status" value="1"/>
</dbReference>
<dbReference type="KEGG" id="mri:Mal4_47280"/>
<proteinExistence type="inferred from homology"/>
<evidence type="ECO:0000256" key="4">
    <source>
        <dbReference type="ARBA" id="ARBA00022837"/>
    </source>
</evidence>
<dbReference type="EMBL" id="CP036275">
    <property type="protein sequence ID" value="QDU40372.1"/>
    <property type="molecule type" value="Genomic_DNA"/>
</dbReference>
<dbReference type="GO" id="GO:0046872">
    <property type="term" value="F:metal ion binding"/>
    <property type="evidence" value="ECO:0007669"/>
    <property type="project" value="UniProtKB-KW"/>
</dbReference>
<sequence length="502" mass="57254" precursor="true">MSRMSRNILTLVFLLPLSLPSASAAAQDKPNVILIMTDNHGPWTLGCYGNEDVRTPHIDRLADEGALFTRAFANNAVCSPTRATVLTGLMPCQHGVHRYLGGGAAQVGPDAYNMLEEFETIPSLLVDAGYTAGLSGKWHLGGNMQPQEGFTYWITKPHGSSAGFYDQDVIENGEIRKEPQYLTELWTDHAIRFIEQNHERPFFLFLAYNGPYGLGRAMREPIRNRHRDYYADHDLPSFPRTRPEPWNYNYGEWIGDLQIARKYAAEVSGIDDGVGRVMQTLRELDLDDDTLVIFTADQGLSGGHAGYWGMGDHTRPLTAFDWTMTIPLIIRQPGKIPSGQRLDNLVSNYDLFPTLLSYLGMEAKLPNSRSYPGRDFSPQLRGEELDWENVHFYEFENVRAIRTDRWKYIERFNQSPNELYDLAADPDEHQNLYGEREHAATVQELRRRLHRFFDDHADPKWDLWHGGGSKTDLMTEQFFGLQNPYRPSRYAPNQPVTPARAP</sequence>
<feature type="chain" id="PRO_5022032582" evidence="5">
    <location>
        <begin position="27"/>
        <end position="502"/>
    </location>
</feature>
<keyword evidence="4" id="KW-0106">Calcium</keyword>
<dbReference type="InterPro" id="IPR000917">
    <property type="entry name" value="Sulfatase_N"/>
</dbReference>
<keyword evidence="8" id="KW-1185">Reference proteome</keyword>
<dbReference type="GO" id="GO:0004065">
    <property type="term" value="F:arylsulfatase activity"/>
    <property type="evidence" value="ECO:0007669"/>
    <property type="project" value="UniProtKB-EC"/>
</dbReference>
<gene>
    <name evidence="7" type="ORF">Mal4_47280</name>
</gene>
<feature type="domain" description="Sulfatase N-terminal" evidence="6">
    <location>
        <begin position="30"/>
        <end position="361"/>
    </location>
</feature>
<dbReference type="SUPFAM" id="SSF53649">
    <property type="entry name" value="Alkaline phosphatase-like"/>
    <property type="match status" value="1"/>
</dbReference>
<dbReference type="Pfam" id="PF00884">
    <property type="entry name" value="Sulfatase"/>
    <property type="match status" value="1"/>
</dbReference>
<protein>
    <submittedName>
        <fullName evidence="7">Arylsulfatase</fullName>
        <ecNumber evidence="7">3.1.6.1</ecNumber>
    </submittedName>
</protein>
<keyword evidence="5" id="KW-0732">Signal</keyword>
<dbReference type="PANTHER" id="PTHR42693:SF33">
    <property type="entry name" value="ARYLSULFATASE"/>
    <property type="match status" value="1"/>
</dbReference>
<dbReference type="Proteomes" id="UP000320496">
    <property type="component" value="Chromosome"/>
</dbReference>
<evidence type="ECO:0000256" key="3">
    <source>
        <dbReference type="ARBA" id="ARBA00022801"/>
    </source>
</evidence>
<reference evidence="7 8" key="1">
    <citation type="submission" date="2019-02" db="EMBL/GenBank/DDBJ databases">
        <title>Deep-cultivation of Planctomycetes and their phenomic and genomic characterization uncovers novel biology.</title>
        <authorList>
            <person name="Wiegand S."/>
            <person name="Jogler M."/>
            <person name="Boedeker C."/>
            <person name="Pinto D."/>
            <person name="Vollmers J."/>
            <person name="Rivas-Marin E."/>
            <person name="Kohn T."/>
            <person name="Peeters S.H."/>
            <person name="Heuer A."/>
            <person name="Rast P."/>
            <person name="Oberbeckmann S."/>
            <person name="Bunk B."/>
            <person name="Jeske O."/>
            <person name="Meyerdierks A."/>
            <person name="Storesund J.E."/>
            <person name="Kallscheuer N."/>
            <person name="Luecker S."/>
            <person name="Lage O.M."/>
            <person name="Pohl T."/>
            <person name="Merkel B.J."/>
            <person name="Hornburger P."/>
            <person name="Mueller R.-W."/>
            <person name="Bruemmer F."/>
            <person name="Labrenz M."/>
            <person name="Spormann A.M."/>
            <person name="Op den Camp H."/>
            <person name="Overmann J."/>
            <person name="Amann R."/>
            <person name="Jetten M.S.M."/>
            <person name="Mascher T."/>
            <person name="Medema M.H."/>
            <person name="Devos D.P."/>
            <person name="Kaster A.-K."/>
            <person name="Ovreas L."/>
            <person name="Rohde M."/>
            <person name="Galperin M.Y."/>
            <person name="Jogler C."/>
        </authorList>
    </citation>
    <scope>NUCLEOTIDE SEQUENCE [LARGE SCALE GENOMIC DNA]</scope>
    <source>
        <strain evidence="7 8">Mal4</strain>
    </source>
</reference>
<dbReference type="InterPro" id="IPR050738">
    <property type="entry name" value="Sulfatase"/>
</dbReference>
<dbReference type="AlphaFoldDB" id="A0A517ZD32"/>
<evidence type="ECO:0000313" key="7">
    <source>
        <dbReference type="EMBL" id="QDU40372.1"/>
    </source>
</evidence>
<evidence type="ECO:0000259" key="6">
    <source>
        <dbReference type="Pfam" id="PF00884"/>
    </source>
</evidence>
<evidence type="ECO:0000256" key="5">
    <source>
        <dbReference type="SAM" id="SignalP"/>
    </source>
</evidence>
<dbReference type="InterPro" id="IPR024607">
    <property type="entry name" value="Sulfatase_CS"/>
</dbReference>
<evidence type="ECO:0000313" key="8">
    <source>
        <dbReference type="Proteomes" id="UP000320496"/>
    </source>
</evidence>
<dbReference type="RefSeq" id="WP_197443731.1">
    <property type="nucleotide sequence ID" value="NZ_CP036275.1"/>
</dbReference>
<accession>A0A517ZD32</accession>
<dbReference type="EC" id="3.1.6.1" evidence="7"/>